<proteinExistence type="predicted"/>
<dbReference type="EMBL" id="VLPL01000008">
    <property type="protein sequence ID" value="TSJ41261.1"/>
    <property type="molecule type" value="Genomic_DNA"/>
</dbReference>
<name>A0A556MMU9_9FLAO</name>
<gene>
    <name evidence="1" type="ORF">FO442_15230</name>
</gene>
<dbReference type="Proteomes" id="UP000316008">
    <property type="component" value="Unassembled WGS sequence"/>
</dbReference>
<dbReference type="OrthoDB" id="9847693at2"/>
<keyword evidence="2" id="KW-1185">Reference proteome</keyword>
<comment type="caution">
    <text evidence="1">The sequence shown here is derived from an EMBL/GenBank/DDBJ whole genome shotgun (WGS) entry which is preliminary data.</text>
</comment>
<dbReference type="AlphaFoldDB" id="A0A556MMU9"/>
<protein>
    <submittedName>
        <fullName evidence="1">Uncharacterized protein</fullName>
    </submittedName>
</protein>
<dbReference type="RefSeq" id="WP_144334072.1">
    <property type="nucleotide sequence ID" value="NZ_VLPL01000008.1"/>
</dbReference>
<evidence type="ECO:0000313" key="2">
    <source>
        <dbReference type="Proteomes" id="UP000316008"/>
    </source>
</evidence>
<reference evidence="1 2" key="1">
    <citation type="submission" date="2019-07" db="EMBL/GenBank/DDBJ databases">
        <authorList>
            <person name="Huq M.A."/>
        </authorList>
    </citation>
    <scope>NUCLEOTIDE SEQUENCE [LARGE SCALE GENOMIC DNA]</scope>
    <source>
        <strain evidence="1 2">MAH-3</strain>
    </source>
</reference>
<sequence length="144" mass="16431">MKGISKEHINFTFRESLIALCVKYKIPPCQMTVGVRILEKGKILFQLCRNGITEIEIPINDILTPKMVALRFSPIVLEKLFKTVHNAFMIETKLENPARISLVLYQSDKADCPCIGIRQDEKTLKVMKLSDIIEAIELEAEQLN</sequence>
<organism evidence="1 2">
    <name type="scientific">Fluviicola chungangensis</name>
    <dbReference type="NCBI Taxonomy" id="2597671"/>
    <lineage>
        <taxon>Bacteria</taxon>
        <taxon>Pseudomonadati</taxon>
        <taxon>Bacteroidota</taxon>
        <taxon>Flavobacteriia</taxon>
        <taxon>Flavobacteriales</taxon>
        <taxon>Crocinitomicaceae</taxon>
        <taxon>Fluviicola</taxon>
    </lineage>
</organism>
<accession>A0A556MMU9</accession>
<evidence type="ECO:0000313" key="1">
    <source>
        <dbReference type="EMBL" id="TSJ41261.1"/>
    </source>
</evidence>